<dbReference type="EMBL" id="JAFJYH010000089">
    <property type="protein sequence ID" value="KAG4420203.1"/>
    <property type="molecule type" value="Genomic_DNA"/>
</dbReference>
<dbReference type="AlphaFoldDB" id="A0A8H7TK11"/>
<feature type="region of interest" description="Disordered" evidence="1">
    <location>
        <begin position="297"/>
        <end position="330"/>
    </location>
</feature>
<proteinExistence type="predicted"/>
<organism evidence="2 3">
    <name type="scientific">Cadophora malorum</name>
    <dbReference type="NCBI Taxonomy" id="108018"/>
    <lineage>
        <taxon>Eukaryota</taxon>
        <taxon>Fungi</taxon>
        <taxon>Dikarya</taxon>
        <taxon>Ascomycota</taxon>
        <taxon>Pezizomycotina</taxon>
        <taxon>Leotiomycetes</taxon>
        <taxon>Helotiales</taxon>
        <taxon>Ploettnerulaceae</taxon>
        <taxon>Cadophora</taxon>
    </lineage>
</organism>
<keyword evidence="3" id="KW-1185">Reference proteome</keyword>
<reference evidence="2" key="1">
    <citation type="submission" date="2021-02" db="EMBL/GenBank/DDBJ databases">
        <title>Genome sequence Cadophora malorum strain M34.</title>
        <authorList>
            <person name="Stefanovic E."/>
            <person name="Vu D."/>
            <person name="Scully C."/>
            <person name="Dijksterhuis J."/>
            <person name="Roader J."/>
            <person name="Houbraken J."/>
        </authorList>
    </citation>
    <scope>NUCLEOTIDE SEQUENCE</scope>
    <source>
        <strain evidence="2">M34</strain>
    </source>
</reference>
<comment type="caution">
    <text evidence="2">The sequence shown here is derived from an EMBL/GenBank/DDBJ whole genome shotgun (WGS) entry which is preliminary data.</text>
</comment>
<evidence type="ECO:0000313" key="3">
    <source>
        <dbReference type="Proteomes" id="UP000664132"/>
    </source>
</evidence>
<name>A0A8H7TK11_9HELO</name>
<sequence>MTTESLSIAGSVLGVSAAGFKTAQSLCNIASSIGSSGEGIRLFASDTDIFSHILYSCSQTLESTPKSIPYSSRLLVAIEDTAELCEQVLQPFGRITERLDPLLARFKDNEKKLQQLDLRIRSLFRENSRVLFYQRMLNTLRNTLICLLASMNLKAASDVGTQRTAILRMQIQNAQGVIKHELEMPPIRTLESGTSIQTSYLGRSFPGMISDLHGGIGHTDGTFVVRRGFADGSTPRIGNSQSAEDDLESDESFNRHIDETLGAHGASFDRSSQALYEDIRSMQRKIVEFARESLEATEDLPPSYDHSHGTQSGSHMLGTQPQINSSSDLADRHGVSVTIPYKSSRSEKSERGLTLLKLREKKQILIEDTLGYFHYVPSSIGETWEDLKTFFHDCYTYHFIYDTRTAPSYAGPQHVLEPCLVQGNPANNSVGRIYTLLHSKTFQTEHGVTMRGDQKLYLKHAFQRAIERDQYRLEDHSGNAAHVQNVFRKENWTKRTWLNAQLLLRFDNSFFNDVKNMQVS</sequence>
<protein>
    <recommendedName>
        <fullName evidence="4">Fungal N-terminal domain-containing protein</fullName>
    </recommendedName>
</protein>
<dbReference type="OrthoDB" id="3554700at2759"/>
<gene>
    <name evidence="2" type="ORF">IFR04_006679</name>
</gene>
<evidence type="ECO:0008006" key="4">
    <source>
        <dbReference type="Google" id="ProtNLM"/>
    </source>
</evidence>
<dbReference type="Proteomes" id="UP000664132">
    <property type="component" value="Unassembled WGS sequence"/>
</dbReference>
<evidence type="ECO:0000313" key="2">
    <source>
        <dbReference type="EMBL" id="KAG4420203.1"/>
    </source>
</evidence>
<accession>A0A8H7TK11</accession>
<feature type="compositionally biased region" description="Polar residues" evidence="1">
    <location>
        <begin position="309"/>
        <end position="328"/>
    </location>
</feature>
<evidence type="ECO:0000256" key="1">
    <source>
        <dbReference type="SAM" id="MobiDB-lite"/>
    </source>
</evidence>